<evidence type="ECO:0000256" key="1">
    <source>
        <dbReference type="ARBA" id="ARBA00022679"/>
    </source>
</evidence>
<dbReference type="PANTHER" id="PTHR34069:SF2">
    <property type="entry name" value="BETA-KETOACYL-[ACYL-CARRIER-PROTEIN] SYNTHASE III"/>
    <property type="match status" value="1"/>
</dbReference>
<evidence type="ECO:0000256" key="2">
    <source>
        <dbReference type="ARBA" id="ARBA00023315"/>
    </source>
</evidence>
<gene>
    <name evidence="4" type="ORF">F0L68_02085</name>
</gene>
<dbReference type="SUPFAM" id="SSF53901">
    <property type="entry name" value="Thiolase-like"/>
    <property type="match status" value="1"/>
</dbReference>
<dbReference type="InterPro" id="IPR016039">
    <property type="entry name" value="Thiolase-like"/>
</dbReference>
<dbReference type="GO" id="GO:0044550">
    <property type="term" value="P:secondary metabolite biosynthetic process"/>
    <property type="evidence" value="ECO:0007669"/>
    <property type="project" value="TreeGrafter"/>
</dbReference>
<evidence type="ECO:0000313" key="5">
    <source>
        <dbReference type="Proteomes" id="UP000323454"/>
    </source>
</evidence>
<sequence length="332" mass="35389">MIALAASGWYVPATSVPVAELPELPELTEAERATCAALGIERVPVDDALTATDLAVRAAHRALAAACLDPASIDAVITVEPRAPDTLVSSDSTRLQAQLGADRAMAFSVGGLGCASVTPALLVARGLLHTDSGVEHVLVAHGSKPASPRRYRHPVTVNGDSGGALVLARRGPVQIVDILLETSGSYADLFRVVYRDRPFERWREECADLPAYSFRLAVETRNRLRSLTGTLLDRNGLGRGDIACYVSQNLSVGAFRAYEDALDVTIADACFDNLARYGHLGPNDVFLNLTTMIERGSLNDGDRVVLLNVSPAAGWSALLVRIGAEEHTARLL</sequence>
<keyword evidence="2" id="KW-0012">Acyltransferase</keyword>
<dbReference type="Gene3D" id="3.40.47.10">
    <property type="match status" value="2"/>
</dbReference>
<dbReference type="AlphaFoldDB" id="A0A5B2XUI3"/>
<evidence type="ECO:0000313" key="4">
    <source>
        <dbReference type="EMBL" id="KAA2266549.1"/>
    </source>
</evidence>
<dbReference type="GO" id="GO:0016746">
    <property type="term" value="F:acyltransferase activity"/>
    <property type="evidence" value="ECO:0007669"/>
    <property type="project" value="UniProtKB-KW"/>
</dbReference>
<keyword evidence="1" id="KW-0808">Transferase</keyword>
<dbReference type="Pfam" id="PF08541">
    <property type="entry name" value="ACP_syn_III_C"/>
    <property type="match status" value="1"/>
</dbReference>
<evidence type="ECO:0000259" key="3">
    <source>
        <dbReference type="Pfam" id="PF08541"/>
    </source>
</evidence>
<dbReference type="RefSeq" id="WP_149847656.1">
    <property type="nucleotide sequence ID" value="NZ_VUOB01000002.1"/>
</dbReference>
<dbReference type="EMBL" id="VUOB01000002">
    <property type="protein sequence ID" value="KAA2266549.1"/>
    <property type="molecule type" value="Genomic_DNA"/>
</dbReference>
<dbReference type="PANTHER" id="PTHR34069">
    <property type="entry name" value="3-OXOACYL-[ACYL-CARRIER-PROTEIN] SYNTHASE 3"/>
    <property type="match status" value="1"/>
</dbReference>
<comment type="caution">
    <text evidence="4">The sequence shown here is derived from an EMBL/GenBank/DDBJ whole genome shotgun (WGS) entry which is preliminary data.</text>
</comment>
<reference evidence="4 5" key="1">
    <citation type="submission" date="2019-09" db="EMBL/GenBank/DDBJ databases">
        <title>Goodfellowia gen. nov., a new genus of the Pseudonocardineae related to Actinoalloteichus, containing Goodfellowia coeruleoviolacea gen. nov., comb. nov. gen. nov., comb. nov.</title>
        <authorList>
            <person name="Labeda D."/>
        </authorList>
    </citation>
    <scope>NUCLEOTIDE SEQUENCE [LARGE SCALE GENOMIC DNA]</scope>
    <source>
        <strain evidence="4 5">AN110305</strain>
    </source>
</reference>
<dbReference type="OrthoDB" id="3659750at2"/>
<keyword evidence="5" id="KW-1185">Reference proteome</keyword>
<reference evidence="4 5" key="2">
    <citation type="submission" date="2019-09" db="EMBL/GenBank/DDBJ databases">
        <authorList>
            <person name="Jin C."/>
        </authorList>
    </citation>
    <scope>NUCLEOTIDE SEQUENCE [LARGE SCALE GENOMIC DNA]</scope>
    <source>
        <strain evidence="4 5">AN110305</strain>
    </source>
</reference>
<feature type="domain" description="Beta-ketoacyl-[acyl-carrier-protein] synthase III C-terminal" evidence="3">
    <location>
        <begin position="232"/>
        <end position="322"/>
    </location>
</feature>
<dbReference type="Proteomes" id="UP000323454">
    <property type="component" value="Unassembled WGS sequence"/>
</dbReference>
<protein>
    <submittedName>
        <fullName evidence="4">3-oxoacyl-ACP synthase</fullName>
    </submittedName>
</protein>
<dbReference type="InterPro" id="IPR013747">
    <property type="entry name" value="ACP_syn_III_C"/>
</dbReference>
<accession>A0A5B2XUI3</accession>
<name>A0A5B2XUI3_9PSEU</name>
<proteinExistence type="predicted"/>
<organism evidence="4 5">
    <name type="scientific">Solihabitans fulvus</name>
    <dbReference type="NCBI Taxonomy" id="1892852"/>
    <lineage>
        <taxon>Bacteria</taxon>
        <taxon>Bacillati</taxon>
        <taxon>Actinomycetota</taxon>
        <taxon>Actinomycetes</taxon>
        <taxon>Pseudonocardiales</taxon>
        <taxon>Pseudonocardiaceae</taxon>
        <taxon>Solihabitans</taxon>
    </lineage>
</organism>